<accession>A0A4R6RRR4</accession>
<dbReference type="InterPro" id="IPR027417">
    <property type="entry name" value="P-loop_NTPase"/>
</dbReference>
<evidence type="ECO:0000256" key="1">
    <source>
        <dbReference type="SAM" id="MobiDB-lite"/>
    </source>
</evidence>
<sequence>MLGKKRKKQFTAPPIPTSPQWETRSMKPLVDGRVPGVDGSLWLYRSVPLSSITDAKTTEDMLAGGRGLSQAFEELAKMATPGINRTQSKASYREFHVLLLNVPTYYSAPEESPIRGYLNSEFRDRFVQRRELLFGVKLTPTASDGGVKKAWESFIYTLMYTGTMMTEYDRDTDEVSAALARAGFTVPSKETLRWADSWWSHGRSKGVPTLRHDDHLHYITQMSAKYEIEDHHSIASCRNWPETGIPGEFAISYTALRDLDIGYTEVTDPLVRWAPRLIDSGARVISVRGLVEPQKVTRAQLRSQKQKIRADIQEYHENNKTPRDEQEEGEANLAQMEGSYARGEAPATLMDTSVIIGFDGVQKDVRKITPPGVELDTLTDLQPAAWYETMLCSNVRANPHKQDLPQTTISFAALANLSKVGDSDGALLGFTESDGQPVYISASAASRGDSFPLFLVAGSTGSGKSLCLQWMAHSWGLAKVPQIIVDPKQKSDFSASTRASGGSVSSFDDLVDSDGPLDPIRYNPDRALGVQDASDMISRVRPLSTYDMDSYETPIANALRYGVERGAEASGQALRIAANDGVIPLEIVEQIEGFAQTYPMFRATYGMHPGQSPVMATSGITLFKVGDSKFSNPAHNAGDIRFETPAIRTSVNVMKQIVRAAVTNLSGRGGVLHIDEAWVYEKAAPDELIELGRLARSQNVLVVLYTQTPKGPLSLGLGGFISRGLIGHIPAEGEDTSQASAGIKLFGSESPQILRRIVSREKESGANNWNSLKALWDVDSGTGERTLVRPAVWYHADLSGNIAPVEVKIPDSFFKLASTNPDDIAAREKEERMGIA</sequence>
<gene>
    <name evidence="2" type="ORF">EDF62_3262</name>
</gene>
<dbReference type="EMBL" id="SNYA01000009">
    <property type="protein sequence ID" value="TDP89531.1"/>
    <property type="molecule type" value="Genomic_DNA"/>
</dbReference>
<comment type="caution">
    <text evidence="2">The sequence shown here is derived from an EMBL/GenBank/DDBJ whole genome shotgun (WGS) entry which is preliminary data.</text>
</comment>
<feature type="compositionally biased region" description="Basic and acidic residues" evidence="1">
    <location>
        <begin position="310"/>
        <end position="324"/>
    </location>
</feature>
<name>A0A4R6RRR4_9MICO</name>
<reference evidence="2 3" key="1">
    <citation type="submission" date="2019-03" db="EMBL/GenBank/DDBJ databases">
        <title>Genomic analyses of the natural microbiome of Caenorhabditis elegans.</title>
        <authorList>
            <person name="Samuel B."/>
        </authorList>
    </citation>
    <scope>NUCLEOTIDE SEQUENCE [LARGE SCALE GENOMIC DNA]</scope>
    <source>
        <strain evidence="2 3">JUb18</strain>
    </source>
</reference>
<dbReference type="Gene3D" id="3.40.50.300">
    <property type="entry name" value="P-loop containing nucleotide triphosphate hydrolases"/>
    <property type="match status" value="1"/>
</dbReference>
<dbReference type="OrthoDB" id="5125659at2"/>
<proteinExistence type="predicted"/>
<dbReference type="Proteomes" id="UP000295601">
    <property type="component" value="Unassembled WGS sequence"/>
</dbReference>
<evidence type="ECO:0000313" key="3">
    <source>
        <dbReference type="Proteomes" id="UP000295601"/>
    </source>
</evidence>
<feature type="region of interest" description="Disordered" evidence="1">
    <location>
        <begin position="1"/>
        <end position="24"/>
    </location>
</feature>
<protein>
    <submittedName>
        <fullName evidence="2">AAA domain-containing protein</fullName>
    </submittedName>
</protein>
<organism evidence="2 3">
    <name type="scientific">Leucobacter luti</name>
    <dbReference type="NCBI Taxonomy" id="340320"/>
    <lineage>
        <taxon>Bacteria</taxon>
        <taxon>Bacillati</taxon>
        <taxon>Actinomycetota</taxon>
        <taxon>Actinomycetes</taxon>
        <taxon>Micrococcales</taxon>
        <taxon>Microbacteriaceae</taxon>
        <taxon>Leucobacter</taxon>
    </lineage>
</organism>
<evidence type="ECO:0000313" key="2">
    <source>
        <dbReference type="EMBL" id="TDP89531.1"/>
    </source>
</evidence>
<dbReference type="SUPFAM" id="SSF52540">
    <property type="entry name" value="P-loop containing nucleoside triphosphate hydrolases"/>
    <property type="match status" value="1"/>
</dbReference>
<feature type="region of interest" description="Disordered" evidence="1">
    <location>
        <begin position="310"/>
        <end position="332"/>
    </location>
</feature>
<dbReference type="AlphaFoldDB" id="A0A4R6RRR4"/>
<keyword evidence="3" id="KW-1185">Reference proteome</keyword>
<dbReference type="RefSeq" id="WP_133617783.1">
    <property type="nucleotide sequence ID" value="NZ_SNYA01000009.1"/>
</dbReference>